<evidence type="ECO:0000259" key="4">
    <source>
        <dbReference type="PROSITE" id="PS51462"/>
    </source>
</evidence>
<dbReference type="PANTHER" id="PTHR43046:SF14">
    <property type="entry name" value="MUTT_NUDIX FAMILY PROTEIN"/>
    <property type="match status" value="1"/>
</dbReference>
<feature type="domain" description="Nudix hydrolase" evidence="4">
    <location>
        <begin position="4"/>
        <end position="117"/>
    </location>
</feature>
<dbReference type="Pfam" id="PF00293">
    <property type="entry name" value="NUDIX"/>
    <property type="match status" value="1"/>
</dbReference>
<gene>
    <name evidence="5" type="ORF">L1F29_14960</name>
</gene>
<keyword evidence="2 3" id="KW-0378">Hydrolase</keyword>
<organism evidence="5 6">
    <name type="scientific">Paenibacillus spongiae</name>
    <dbReference type="NCBI Taxonomy" id="2909671"/>
    <lineage>
        <taxon>Bacteria</taxon>
        <taxon>Bacillati</taxon>
        <taxon>Bacillota</taxon>
        <taxon>Bacilli</taxon>
        <taxon>Bacillales</taxon>
        <taxon>Paenibacillaceae</taxon>
        <taxon>Paenibacillus</taxon>
    </lineage>
</organism>
<proteinExistence type="inferred from homology"/>
<dbReference type="PROSITE" id="PS00893">
    <property type="entry name" value="NUDIX_BOX"/>
    <property type="match status" value="1"/>
</dbReference>
<dbReference type="InterPro" id="IPR020476">
    <property type="entry name" value="Nudix_hydrolase"/>
</dbReference>
<dbReference type="InterPro" id="IPR000086">
    <property type="entry name" value="NUDIX_hydrolase_dom"/>
</dbReference>
<accession>A0ABY5SGC2</accession>
<comment type="cofactor">
    <cofactor evidence="1">
        <name>Mg(2+)</name>
        <dbReference type="ChEBI" id="CHEBI:18420"/>
    </cofactor>
</comment>
<evidence type="ECO:0000256" key="3">
    <source>
        <dbReference type="RuleBase" id="RU003476"/>
    </source>
</evidence>
<dbReference type="InterPro" id="IPR015797">
    <property type="entry name" value="NUDIX_hydrolase-like_dom_sf"/>
</dbReference>
<dbReference type="EMBL" id="CP091430">
    <property type="protein sequence ID" value="UVI33052.1"/>
    <property type="molecule type" value="Genomic_DNA"/>
</dbReference>
<dbReference type="RefSeq" id="WP_258389105.1">
    <property type="nucleotide sequence ID" value="NZ_CP091430.1"/>
</dbReference>
<reference evidence="5" key="1">
    <citation type="submission" date="2022-01" db="EMBL/GenBank/DDBJ databases">
        <title>Paenibacillus spongiae sp. nov., isolated from marine sponge.</title>
        <authorList>
            <person name="Li Z."/>
            <person name="Zhang M."/>
        </authorList>
    </citation>
    <scope>NUCLEOTIDE SEQUENCE</scope>
    <source>
        <strain evidence="5">PHS-Z3</strain>
    </source>
</reference>
<keyword evidence="6" id="KW-1185">Reference proteome</keyword>
<dbReference type="PANTHER" id="PTHR43046">
    <property type="entry name" value="GDP-MANNOSE MANNOSYL HYDROLASE"/>
    <property type="match status" value="1"/>
</dbReference>
<evidence type="ECO:0000313" key="6">
    <source>
        <dbReference type="Proteomes" id="UP001057877"/>
    </source>
</evidence>
<dbReference type="PRINTS" id="PR00502">
    <property type="entry name" value="NUDIXFAMILY"/>
</dbReference>
<protein>
    <submittedName>
        <fullName evidence="5">NUDIX domain-containing protein</fullName>
    </submittedName>
</protein>
<comment type="similarity">
    <text evidence="3">Belongs to the Nudix hydrolase family.</text>
</comment>
<dbReference type="SUPFAM" id="SSF55811">
    <property type="entry name" value="Nudix"/>
    <property type="match status" value="1"/>
</dbReference>
<sequence length="117" mass="12777">MAHSQSLSVGGVLVKDGEVLLVQIGYGNNRGQWMIPGGLVDPGESLEEAVVREVREETGLSVQPSRIIAIRSGVVRFKRLELLIDIGVTRPIKKTPCRCQLLFLGDFKLRGTYSGSL</sequence>
<evidence type="ECO:0000313" key="5">
    <source>
        <dbReference type="EMBL" id="UVI33052.1"/>
    </source>
</evidence>
<dbReference type="InterPro" id="IPR020084">
    <property type="entry name" value="NUDIX_hydrolase_CS"/>
</dbReference>
<dbReference type="Gene3D" id="3.90.79.10">
    <property type="entry name" value="Nucleoside Triphosphate Pyrophosphohydrolase"/>
    <property type="match status" value="1"/>
</dbReference>
<evidence type="ECO:0000256" key="2">
    <source>
        <dbReference type="ARBA" id="ARBA00022801"/>
    </source>
</evidence>
<dbReference type="PROSITE" id="PS51462">
    <property type="entry name" value="NUDIX"/>
    <property type="match status" value="1"/>
</dbReference>
<name>A0ABY5SGC2_9BACL</name>
<evidence type="ECO:0000256" key="1">
    <source>
        <dbReference type="ARBA" id="ARBA00001946"/>
    </source>
</evidence>
<dbReference type="Proteomes" id="UP001057877">
    <property type="component" value="Chromosome"/>
</dbReference>